<gene>
    <name evidence="1" type="ORF">KC980_01630</name>
</gene>
<comment type="caution">
    <text evidence="1">The sequence shown here is derived from an EMBL/GenBank/DDBJ whole genome shotgun (WGS) entry which is preliminary data.</text>
</comment>
<reference evidence="1" key="1">
    <citation type="submission" date="2020-04" db="EMBL/GenBank/DDBJ databases">
        <authorList>
            <person name="Zhang T."/>
        </authorList>
    </citation>
    <scope>NUCLEOTIDE SEQUENCE</scope>
    <source>
        <strain evidence="1">HKST-UBA79</strain>
    </source>
</reference>
<sequence length="378" mass="42869">MKNKNSLAFALKPPKTAKVSEISETTAAAAVPANEKINFHIGNPLQDNRLVEQFYTIITGLDTEADVQQEKDESDLAVLSFFKETLKNAVPYLPLGGFNVKKQPKTLDNLREWLTKEEKLEYSFGESSPRECVLSSGGRYEFLRIFLTTVSRFSATLPLNIVCLNIEIPEYLRDIENLLFFENVNSLVQDRKNIFNPTIIFIGTAVSEIERRKLKKSAEKYPVLFCEMNDASNINSLARESGLKDKVIRFLSPSIFDRALGYIGIHFVLGNSDILQRFASVHFELKGTPSATELSFLEFYLTNPEFLKNGTDTAKQNFTTDPEHPVTGHLSELLNKHQIVYAEKIQKISRHFSDSSNHISEIATGHFSRYRRYGLAIN</sequence>
<evidence type="ECO:0000313" key="1">
    <source>
        <dbReference type="EMBL" id="MCA9308188.1"/>
    </source>
</evidence>
<accession>A0A955ECS8</accession>
<organism evidence="1 2">
    <name type="scientific">candidate division WWE3 bacterium</name>
    <dbReference type="NCBI Taxonomy" id="2053526"/>
    <lineage>
        <taxon>Bacteria</taxon>
        <taxon>Katanobacteria</taxon>
    </lineage>
</organism>
<dbReference type="EMBL" id="JAGQNX010000047">
    <property type="protein sequence ID" value="MCA9308188.1"/>
    <property type="molecule type" value="Genomic_DNA"/>
</dbReference>
<evidence type="ECO:0000313" key="2">
    <source>
        <dbReference type="Proteomes" id="UP000740557"/>
    </source>
</evidence>
<protein>
    <submittedName>
        <fullName evidence="1">Uncharacterized protein</fullName>
    </submittedName>
</protein>
<reference evidence="1" key="2">
    <citation type="journal article" date="2021" name="Microbiome">
        <title>Successional dynamics and alternative stable states in a saline activated sludge microbial community over 9 years.</title>
        <authorList>
            <person name="Wang Y."/>
            <person name="Ye J."/>
            <person name="Ju F."/>
            <person name="Liu L."/>
            <person name="Boyd J.A."/>
            <person name="Deng Y."/>
            <person name="Parks D.H."/>
            <person name="Jiang X."/>
            <person name="Yin X."/>
            <person name="Woodcroft B.J."/>
            <person name="Tyson G.W."/>
            <person name="Hugenholtz P."/>
            <person name="Polz M.F."/>
            <person name="Zhang T."/>
        </authorList>
    </citation>
    <scope>NUCLEOTIDE SEQUENCE</scope>
    <source>
        <strain evidence="1">HKST-UBA79</strain>
    </source>
</reference>
<name>A0A955ECS8_UNCKA</name>
<proteinExistence type="predicted"/>
<dbReference type="AlphaFoldDB" id="A0A955ECS8"/>
<dbReference type="Proteomes" id="UP000740557">
    <property type="component" value="Unassembled WGS sequence"/>
</dbReference>
<feature type="non-terminal residue" evidence="1">
    <location>
        <position position="378"/>
    </location>
</feature>